<dbReference type="EMBL" id="HACM01006583">
    <property type="protein sequence ID" value="CRZ07025.1"/>
    <property type="molecule type" value="Transcribed_RNA"/>
</dbReference>
<proteinExistence type="predicted"/>
<dbReference type="AlphaFoldDB" id="A0A0H5REL2"/>
<protein>
    <submittedName>
        <fullName evidence="1">Uncharacterized protein</fullName>
    </submittedName>
</protein>
<sequence>MSTKPLVVHLSLSLTGLKRGHSSAEDLVALGESFVTSLTCVRLMSHLMKGNILRILIKLISVSLTQMMDKEMQFVESFEVILAMNFLLSSLVSIIESLMLLKIVCFSFTCETGFFSGLSSIGNRTSYCL</sequence>
<reference evidence="1" key="1">
    <citation type="submission" date="2015-04" db="EMBL/GenBank/DDBJ databases">
        <title>The genome sequence of the plant pathogenic Rhizarian Plasmodiophora brassicae reveals insights in its biotrophic life cycle and the origin of chitin synthesis.</title>
        <authorList>
            <person name="Schwelm A."/>
            <person name="Fogelqvist J."/>
            <person name="Knaust A."/>
            <person name="Julke S."/>
            <person name="Lilja T."/>
            <person name="Dhandapani V."/>
            <person name="Bonilla-Rosso G."/>
            <person name="Karlsson M."/>
            <person name="Shevchenko A."/>
            <person name="Choi S.R."/>
            <person name="Kim H.G."/>
            <person name="Park J.Y."/>
            <person name="Lim Y.P."/>
            <person name="Ludwig-Muller J."/>
            <person name="Dixelius C."/>
        </authorList>
    </citation>
    <scope>NUCLEOTIDE SEQUENCE</scope>
    <source>
        <tissue evidence="1">Potato root galls</tissue>
    </source>
</reference>
<evidence type="ECO:0000313" key="1">
    <source>
        <dbReference type="EMBL" id="CRZ07024.1"/>
    </source>
</evidence>
<dbReference type="EMBL" id="HACM01006582">
    <property type="protein sequence ID" value="CRZ07024.1"/>
    <property type="molecule type" value="Transcribed_RNA"/>
</dbReference>
<accession>A0A0H5REL2</accession>
<organism evidence="1">
    <name type="scientific">Spongospora subterranea</name>
    <dbReference type="NCBI Taxonomy" id="70186"/>
    <lineage>
        <taxon>Eukaryota</taxon>
        <taxon>Sar</taxon>
        <taxon>Rhizaria</taxon>
        <taxon>Endomyxa</taxon>
        <taxon>Phytomyxea</taxon>
        <taxon>Plasmodiophorida</taxon>
        <taxon>Plasmodiophoridae</taxon>
        <taxon>Spongospora</taxon>
    </lineage>
</organism>
<name>A0A0H5REL2_9EUKA</name>